<dbReference type="AlphaFoldDB" id="A0A7W3W372"/>
<evidence type="ECO:0000313" key="3">
    <source>
        <dbReference type="Proteomes" id="UP000526734"/>
    </source>
</evidence>
<organism evidence="2 3">
    <name type="scientific">Amycolatopsis dendrobii</name>
    <dbReference type="NCBI Taxonomy" id="2760662"/>
    <lineage>
        <taxon>Bacteria</taxon>
        <taxon>Bacillati</taxon>
        <taxon>Actinomycetota</taxon>
        <taxon>Actinomycetes</taxon>
        <taxon>Pseudonocardiales</taxon>
        <taxon>Pseudonocardiaceae</taxon>
        <taxon>Amycolatopsis</taxon>
    </lineage>
</organism>
<evidence type="ECO:0000256" key="1">
    <source>
        <dbReference type="SAM" id="MobiDB-lite"/>
    </source>
</evidence>
<name>A0A7W3W372_9PSEU</name>
<proteinExistence type="predicted"/>
<feature type="compositionally biased region" description="Pro residues" evidence="1">
    <location>
        <begin position="10"/>
        <end position="24"/>
    </location>
</feature>
<evidence type="ECO:0000313" key="2">
    <source>
        <dbReference type="EMBL" id="MBB1157955.1"/>
    </source>
</evidence>
<comment type="caution">
    <text evidence="2">The sequence shown here is derived from an EMBL/GenBank/DDBJ whole genome shotgun (WGS) entry which is preliminary data.</text>
</comment>
<dbReference type="EMBL" id="JACGZW010000012">
    <property type="protein sequence ID" value="MBB1157955.1"/>
    <property type="molecule type" value="Genomic_DNA"/>
</dbReference>
<keyword evidence="3" id="KW-1185">Reference proteome</keyword>
<protein>
    <submittedName>
        <fullName evidence="2">Uncharacterized protein</fullName>
    </submittedName>
</protein>
<sequence length="126" mass="13908">MRWPFRKKPPPLSSPEPDPVPLPPQAGTFLCLVQVGDDESGRMVSSEVLDRLVRATKDPALETLDEHFGAEEWCFRIRTTASREGPGACFALDVAIPPGETAAGMSDLISDEFVRRWQAALARYLP</sequence>
<dbReference type="RefSeq" id="WP_182894738.1">
    <property type="nucleotide sequence ID" value="NZ_JACGZW010000012.1"/>
</dbReference>
<dbReference type="Proteomes" id="UP000526734">
    <property type="component" value="Unassembled WGS sequence"/>
</dbReference>
<feature type="region of interest" description="Disordered" evidence="1">
    <location>
        <begin position="1"/>
        <end position="25"/>
    </location>
</feature>
<reference evidence="2 3" key="1">
    <citation type="submission" date="2020-08" db="EMBL/GenBank/DDBJ databases">
        <title>Amycolatopsis sp. nov. DR6-1 isolated from Dendrobium heterocarpum.</title>
        <authorList>
            <person name="Tedsree N."/>
            <person name="Kuncharoen N."/>
            <person name="Likhitwitayawuid K."/>
            <person name="Tanasupawat S."/>
        </authorList>
    </citation>
    <scope>NUCLEOTIDE SEQUENCE [LARGE SCALE GENOMIC DNA]</scope>
    <source>
        <strain evidence="2 3">DR6-1</strain>
    </source>
</reference>
<gene>
    <name evidence="2" type="ORF">H4281_32825</name>
</gene>
<accession>A0A7W3W372</accession>